<proteinExistence type="inferred from homology"/>
<comment type="catalytic activity">
    <reaction evidence="9">
        <text>DNA(n) + a 2'-deoxyribonucleoside 5'-triphosphate = DNA(n+1) + diphosphate</text>
        <dbReference type="Rhea" id="RHEA:22508"/>
        <dbReference type="Rhea" id="RHEA-COMP:17339"/>
        <dbReference type="Rhea" id="RHEA-COMP:17340"/>
        <dbReference type="ChEBI" id="CHEBI:33019"/>
        <dbReference type="ChEBI" id="CHEBI:61560"/>
        <dbReference type="ChEBI" id="CHEBI:173112"/>
        <dbReference type="EC" id="2.7.7.7"/>
    </reaction>
</comment>
<dbReference type="InterPro" id="IPR017961">
    <property type="entry name" value="DNA_pol_Y-fam_little_finger"/>
</dbReference>
<comment type="similarity">
    <text evidence="1 9">Belongs to the DNA polymerase type-Y family.</text>
</comment>
<dbReference type="GO" id="GO:0003887">
    <property type="term" value="F:DNA-directed DNA polymerase activity"/>
    <property type="evidence" value="ECO:0007669"/>
    <property type="project" value="UniProtKB-UniRule"/>
</dbReference>
<dbReference type="GO" id="GO:0042276">
    <property type="term" value="P:error-prone translesion synthesis"/>
    <property type="evidence" value="ECO:0007669"/>
    <property type="project" value="TreeGrafter"/>
</dbReference>
<dbReference type="SUPFAM" id="SSF100879">
    <property type="entry name" value="Lesion bypass DNA polymerase (Y-family), little finger domain"/>
    <property type="match status" value="1"/>
</dbReference>
<dbReference type="InterPro" id="IPR036775">
    <property type="entry name" value="DNA_pol_Y-fam_lit_finger_sf"/>
</dbReference>
<feature type="domain" description="UmuC" evidence="10">
    <location>
        <begin position="5"/>
        <end position="187"/>
    </location>
</feature>
<keyword evidence="9" id="KW-0963">Cytoplasm</keyword>
<dbReference type="Gene3D" id="1.10.150.20">
    <property type="entry name" value="5' to 3' exonuclease, C-terminal subdomain"/>
    <property type="match status" value="1"/>
</dbReference>
<dbReference type="InterPro" id="IPR024728">
    <property type="entry name" value="PolY_HhH_motif"/>
</dbReference>
<keyword evidence="6 9" id="KW-0227">DNA damage</keyword>
<dbReference type="InterPro" id="IPR001126">
    <property type="entry name" value="UmuC"/>
</dbReference>
<dbReference type="PATRIC" id="fig|36849.3.peg.2995"/>
<evidence type="ECO:0000259" key="10">
    <source>
        <dbReference type="PROSITE" id="PS50173"/>
    </source>
</evidence>
<comment type="subcellular location">
    <subcellularLocation>
        <location evidence="9">Cytoplasm</location>
    </subcellularLocation>
</comment>
<evidence type="ECO:0000313" key="12">
    <source>
        <dbReference type="Proteomes" id="UP000050326"/>
    </source>
</evidence>
<dbReference type="InterPro" id="IPR043128">
    <property type="entry name" value="Rev_trsase/Diguanyl_cyclase"/>
</dbReference>
<dbReference type="GO" id="GO:0006261">
    <property type="term" value="P:DNA-templated DNA replication"/>
    <property type="evidence" value="ECO:0007669"/>
    <property type="project" value="UniProtKB-UniRule"/>
</dbReference>
<dbReference type="InterPro" id="IPR043502">
    <property type="entry name" value="DNA/RNA_pol_sf"/>
</dbReference>
<dbReference type="InterPro" id="IPR022880">
    <property type="entry name" value="DNApol_IV"/>
</dbReference>
<protein>
    <recommendedName>
        <fullName evidence="9">DNA polymerase IV</fullName>
        <shortName evidence="9">Pol IV</shortName>
        <ecNumber evidence="9">2.7.7.7</ecNumber>
    </recommendedName>
</protein>
<keyword evidence="3 9" id="KW-0808">Transferase</keyword>
<dbReference type="EMBL" id="LKET01000039">
    <property type="protein sequence ID" value="KPU43392.1"/>
    <property type="molecule type" value="Genomic_DNA"/>
</dbReference>
<evidence type="ECO:0000256" key="8">
    <source>
        <dbReference type="ARBA" id="ARBA00023204"/>
    </source>
</evidence>
<evidence type="ECO:0000313" key="11">
    <source>
        <dbReference type="EMBL" id="KPU43392.1"/>
    </source>
</evidence>
<dbReference type="GO" id="GO:0003684">
    <property type="term" value="F:damaged DNA binding"/>
    <property type="evidence" value="ECO:0007669"/>
    <property type="project" value="InterPro"/>
</dbReference>
<comment type="function">
    <text evidence="9">Poorly processive, error-prone DNA polymerase involved in untargeted mutagenesis. Copies undamaged DNA at stalled replication forks, which arise in vivo from mismatched or misaligned primer ends. These misaligned primers can be extended by PolIV. Exhibits no 3'-5' exonuclease (proofreading) activity. May be involved in translesional synthesis, in conjunction with the beta clamp from PolIII.</text>
</comment>
<keyword evidence="9" id="KW-0239">DNA-directed DNA polymerase</keyword>
<dbReference type="NCBIfam" id="NF002677">
    <property type="entry name" value="PRK02406.1"/>
    <property type="match status" value="1"/>
</dbReference>
<dbReference type="PROSITE" id="PS50173">
    <property type="entry name" value="UMUC"/>
    <property type="match status" value="1"/>
</dbReference>
<keyword evidence="2 9" id="KW-0515">Mutator protein</keyword>
<dbReference type="GO" id="GO:0005829">
    <property type="term" value="C:cytosol"/>
    <property type="evidence" value="ECO:0007669"/>
    <property type="project" value="TreeGrafter"/>
</dbReference>
<reference evidence="11 12" key="1">
    <citation type="submission" date="2015-09" db="EMBL/GenBank/DDBJ databases">
        <title>Genome sequence of Oxobacter pfennigii DSM 3222.</title>
        <authorList>
            <person name="Poehlein A."/>
            <person name="Bengelsdorf F.R."/>
            <person name="Schiel-Bengelsdorf B."/>
            <person name="Duerre P."/>
            <person name="Daniel R."/>
        </authorList>
    </citation>
    <scope>NUCLEOTIDE SEQUENCE [LARGE SCALE GENOMIC DNA]</scope>
    <source>
        <strain evidence="11 12">DSM 3222</strain>
    </source>
</reference>
<keyword evidence="5 9" id="KW-0479">Metal-binding</keyword>
<dbReference type="Gene3D" id="3.30.70.270">
    <property type="match status" value="1"/>
</dbReference>
<dbReference type="FunFam" id="3.40.1170.60:FF:000003">
    <property type="entry name" value="DNA polymerase eta"/>
    <property type="match status" value="1"/>
</dbReference>
<dbReference type="Pfam" id="PF11798">
    <property type="entry name" value="IMS_HHH"/>
    <property type="match status" value="1"/>
</dbReference>
<dbReference type="Gene3D" id="3.40.1170.60">
    <property type="match status" value="1"/>
</dbReference>
<dbReference type="Proteomes" id="UP000050326">
    <property type="component" value="Unassembled WGS sequence"/>
</dbReference>
<keyword evidence="8 9" id="KW-0234">DNA repair</keyword>
<dbReference type="HAMAP" id="MF_01113">
    <property type="entry name" value="DNApol_IV"/>
    <property type="match status" value="1"/>
</dbReference>
<evidence type="ECO:0000256" key="5">
    <source>
        <dbReference type="ARBA" id="ARBA00022723"/>
    </source>
</evidence>
<keyword evidence="4 9" id="KW-0548">Nucleotidyltransferase</keyword>
<keyword evidence="7 9" id="KW-0460">Magnesium</keyword>
<evidence type="ECO:0000256" key="7">
    <source>
        <dbReference type="ARBA" id="ARBA00022842"/>
    </source>
</evidence>
<dbReference type="OrthoDB" id="9808813at2"/>
<dbReference type="AlphaFoldDB" id="A0A0N8NSZ3"/>
<feature type="binding site" evidence="9">
    <location>
        <position position="9"/>
    </location>
    <ligand>
        <name>Mg(2+)</name>
        <dbReference type="ChEBI" id="CHEBI:18420"/>
    </ligand>
</feature>
<accession>A0A0N8NSZ3</accession>
<name>A0A0N8NSZ3_9CLOT</name>
<evidence type="ECO:0000256" key="3">
    <source>
        <dbReference type="ARBA" id="ARBA00022679"/>
    </source>
</evidence>
<evidence type="ECO:0000256" key="4">
    <source>
        <dbReference type="ARBA" id="ARBA00022695"/>
    </source>
</evidence>
<dbReference type="InterPro" id="IPR050116">
    <property type="entry name" value="DNA_polymerase-Y"/>
</dbReference>
<gene>
    <name evidence="11" type="primary">dinB_1</name>
    <name evidence="9" type="synonym">dinB</name>
    <name evidence="11" type="ORF">OXPF_28330</name>
</gene>
<dbReference type="CDD" id="cd03586">
    <property type="entry name" value="PolY_Pol_IV_kappa"/>
    <property type="match status" value="1"/>
</dbReference>
<dbReference type="PANTHER" id="PTHR11076:SF33">
    <property type="entry name" value="DNA POLYMERASE KAPPA"/>
    <property type="match status" value="1"/>
</dbReference>
<evidence type="ECO:0000256" key="9">
    <source>
        <dbReference type="HAMAP-Rule" id="MF_01113"/>
    </source>
</evidence>
<keyword evidence="12" id="KW-1185">Reference proteome</keyword>
<feature type="site" description="Substrate discrimination" evidence="9">
    <location>
        <position position="14"/>
    </location>
</feature>
<feature type="binding site" evidence="9">
    <location>
        <position position="105"/>
    </location>
    <ligand>
        <name>Mg(2+)</name>
        <dbReference type="ChEBI" id="CHEBI:18420"/>
    </ligand>
</feature>
<dbReference type="EC" id="2.7.7.7" evidence="9"/>
<keyword evidence="9" id="KW-0238">DNA-binding</keyword>
<keyword evidence="9" id="KW-0235">DNA replication</keyword>
<sequence>MDKVIFLVDMNAFFIGCEMARNPELKGKPAAVAGDPKKRTGIILAANYDARKYGVKTTMLVHKARELCPQLKLVPPDHEYYESVSKKVMELLGEYSPVIEQNSIDEAWMDMTGCEALFGKPVDMAQKIMKDIMERLDLWCSIGISQNKFLAKMASELKKPLGITELWQGDIKEKLWPLPVRDMYGIGKQTEKKLLDFGIQTIGDIAKWDKELLFKAFGKYGYELYNLAKGIDYGAVSNSPVHKSKSISRSTTLEWDINDIEYAKTVIMKLSEEVGEEARKLGLKGRTVSIVIKYSDFQSITRQRSIPPTYLTKDIYNTGISLLKENWNINRFVRLLGIGIDNFEGQAIEQISLLDAESSNDSNKEECIERVMDKIRDKYGRDKIKRAKLI</sequence>
<evidence type="ECO:0000256" key="6">
    <source>
        <dbReference type="ARBA" id="ARBA00022763"/>
    </source>
</evidence>
<dbReference type="RefSeq" id="WP_054875840.1">
    <property type="nucleotide sequence ID" value="NZ_LKET01000039.1"/>
</dbReference>
<feature type="active site" evidence="9">
    <location>
        <position position="106"/>
    </location>
</feature>
<organism evidence="11 12">
    <name type="scientific">Oxobacter pfennigii</name>
    <dbReference type="NCBI Taxonomy" id="36849"/>
    <lineage>
        <taxon>Bacteria</taxon>
        <taxon>Bacillati</taxon>
        <taxon>Bacillota</taxon>
        <taxon>Clostridia</taxon>
        <taxon>Eubacteriales</taxon>
        <taxon>Clostridiaceae</taxon>
        <taxon>Oxobacter</taxon>
    </lineage>
</organism>
<dbReference type="GO" id="GO:0000287">
    <property type="term" value="F:magnesium ion binding"/>
    <property type="evidence" value="ECO:0007669"/>
    <property type="project" value="UniProtKB-UniRule"/>
</dbReference>
<comment type="subunit">
    <text evidence="9">Monomer.</text>
</comment>
<evidence type="ECO:0000256" key="2">
    <source>
        <dbReference type="ARBA" id="ARBA00022457"/>
    </source>
</evidence>
<dbReference type="STRING" id="36849.OXPF_28330"/>
<comment type="caution">
    <text evidence="11">The sequence shown here is derived from an EMBL/GenBank/DDBJ whole genome shotgun (WGS) entry which is preliminary data.</text>
</comment>
<dbReference type="PANTHER" id="PTHR11076">
    <property type="entry name" value="DNA REPAIR POLYMERASE UMUC / TRANSFERASE FAMILY MEMBER"/>
    <property type="match status" value="1"/>
</dbReference>
<dbReference type="Gene3D" id="3.30.1490.100">
    <property type="entry name" value="DNA polymerase, Y-family, little finger domain"/>
    <property type="match status" value="1"/>
</dbReference>
<dbReference type="NCBIfam" id="NF002492">
    <property type="entry name" value="PRK01810.1"/>
    <property type="match status" value="1"/>
</dbReference>
<comment type="cofactor">
    <cofactor evidence="9">
        <name>Mg(2+)</name>
        <dbReference type="ChEBI" id="CHEBI:18420"/>
    </cofactor>
    <text evidence="9">Binds 2 magnesium ions per subunit.</text>
</comment>
<dbReference type="SUPFAM" id="SSF56672">
    <property type="entry name" value="DNA/RNA polymerases"/>
    <property type="match status" value="1"/>
</dbReference>
<evidence type="ECO:0000256" key="1">
    <source>
        <dbReference type="ARBA" id="ARBA00010945"/>
    </source>
</evidence>
<dbReference type="GO" id="GO:0009432">
    <property type="term" value="P:SOS response"/>
    <property type="evidence" value="ECO:0007669"/>
    <property type="project" value="TreeGrafter"/>
</dbReference>
<dbReference type="Pfam" id="PF00817">
    <property type="entry name" value="IMS"/>
    <property type="match status" value="1"/>
</dbReference>
<dbReference type="Pfam" id="PF11799">
    <property type="entry name" value="IMS_C"/>
    <property type="match status" value="1"/>
</dbReference>
<dbReference type="GO" id="GO:0006281">
    <property type="term" value="P:DNA repair"/>
    <property type="evidence" value="ECO:0007669"/>
    <property type="project" value="UniProtKB-UniRule"/>
</dbReference>